<evidence type="ECO:0000313" key="11">
    <source>
        <dbReference type="EMBL" id="URD95974.1"/>
    </source>
</evidence>
<dbReference type="InterPro" id="IPR001128">
    <property type="entry name" value="Cyt_P450"/>
</dbReference>
<dbReference type="Gene3D" id="1.10.630.10">
    <property type="entry name" value="Cytochrome P450"/>
    <property type="match status" value="1"/>
</dbReference>
<sequence>MVEEAFWLSSIPNPVDFIPFLRWVGVNGLKKRMQRLGKEIDGLIEEIVDEIQRRRMKKEGKCTESVDANMTLQEENPQGYTNNITKGMIKVLLLARIDTTAISMEWALALLLNHPEALQKVHDEIEAHIDHQCMVTDSDLSNLRYLNNVIKETLRLFPPGPLLVPRESTMECKVGDLHAPCGTMLLVNAHMVHRDPEVWANPKRFMPERFEIEEGEEYKLSYIR</sequence>
<keyword evidence="7" id="KW-0560">Oxidoreductase</keyword>
<dbReference type="PRINTS" id="PR00385">
    <property type="entry name" value="P450"/>
</dbReference>
<dbReference type="AlphaFoldDB" id="A0A9E7FGR8"/>
<comment type="subcellular location">
    <subcellularLocation>
        <location evidence="2">Membrane</location>
    </subcellularLocation>
</comment>
<evidence type="ECO:0000256" key="10">
    <source>
        <dbReference type="SAM" id="Coils"/>
    </source>
</evidence>
<dbReference type="GO" id="GO:0016020">
    <property type="term" value="C:membrane"/>
    <property type="evidence" value="ECO:0007669"/>
    <property type="project" value="UniProtKB-SubCell"/>
</dbReference>
<proteinExistence type="predicted"/>
<evidence type="ECO:0000256" key="2">
    <source>
        <dbReference type="ARBA" id="ARBA00004370"/>
    </source>
</evidence>
<dbReference type="GO" id="GO:0016705">
    <property type="term" value="F:oxidoreductase activity, acting on paired donors, with incorporation or reduction of molecular oxygen"/>
    <property type="evidence" value="ECO:0007669"/>
    <property type="project" value="InterPro"/>
</dbReference>
<keyword evidence="10" id="KW-0175">Coiled coil</keyword>
<dbReference type="InterPro" id="IPR036396">
    <property type="entry name" value="Cyt_P450_sf"/>
</dbReference>
<dbReference type="Proteomes" id="UP001055439">
    <property type="component" value="Chromosome 4"/>
</dbReference>
<dbReference type="GO" id="GO:0004497">
    <property type="term" value="F:monooxygenase activity"/>
    <property type="evidence" value="ECO:0007669"/>
    <property type="project" value="InterPro"/>
</dbReference>
<reference evidence="11" key="1">
    <citation type="submission" date="2022-05" db="EMBL/GenBank/DDBJ databases">
        <title>The Musa troglodytarum L. genome provides insights into the mechanism of non-climacteric behaviour and enrichment of carotenoids.</title>
        <authorList>
            <person name="Wang J."/>
        </authorList>
    </citation>
    <scope>NUCLEOTIDE SEQUENCE</scope>
    <source>
        <tissue evidence="11">Leaf</tissue>
    </source>
</reference>
<name>A0A9E7FGR8_9LILI</name>
<feature type="coiled-coil region" evidence="10">
    <location>
        <begin position="26"/>
        <end position="53"/>
    </location>
</feature>
<evidence type="ECO:0000256" key="4">
    <source>
        <dbReference type="ARBA" id="ARBA00022692"/>
    </source>
</evidence>
<evidence type="ECO:0000256" key="6">
    <source>
        <dbReference type="ARBA" id="ARBA00022989"/>
    </source>
</evidence>
<evidence type="ECO:0000256" key="8">
    <source>
        <dbReference type="ARBA" id="ARBA00023004"/>
    </source>
</evidence>
<protein>
    <submittedName>
        <fullName evidence="11">Cytochrome P450</fullName>
    </submittedName>
</protein>
<dbReference type="InterPro" id="IPR002403">
    <property type="entry name" value="Cyt_P450_E_grp-IV"/>
</dbReference>
<evidence type="ECO:0000256" key="3">
    <source>
        <dbReference type="ARBA" id="ARBA00022617"/>
    </source>
</evidence>
<evidence type="ECO:0000256" key="9">
    <source>
        <dbReference type="ARBA" id="ARBA00023136"/>
    </source>
</evidence>
<keyword evidence="8" id="KW-0408">Iron</keyword>
<evidence type="ECO:0000256" key="7">
    <source>
        <dbReference type="ARBA" id="ARBA00023002"/>
    </source>
</evidence>
<keyword evidence="3" id="KW-0349">Heme</keyword>
<keyword evidence="5" id="KW-0479">Metal-binding</keyword>
<dbReference type="PANTHER" id="PTHR47947">
    <property type="entry name" value="CYTOCHROME P450 82C3-RELATED"/>
    <property type="match status" value="1"/>
</dbReference>
<organism evidence="11 12">
    <name type="scientific">Musa troglodytarum</name>
    <name type="common">fe'i banana</name>
    <dbReference type="NCBI Taxonomy" id="320322"/>
    <lineage>
        <taxon>Eukaryota</taxon>
        <taxon>Viridiplantae</taxon>
        <taxon>Streptophyta</taxon>
        <taxon>Embryophyta</taxon>
        <taxon>Tracheophyta</taxon>
        <taxon>Spermatophyta</taxon>
        <taxon>Magnoliopsida</taxon>
        <taxon>Liliopsida</taxon>
        <taxon>Zingiberales</taxon>
        <taxon>Musaceae</taxon>
        <taxon>Musa</taxon>
    </lineage>
</organism>
<keyword evidence="12" id="KW-1185">Reference proteome</keyword>
<comment type="cofactor">
    <cofactor evidence="1">
        <name>heme</name>
        <dbReference type="ChEBI" id="CHEBI:30413"/>
    </cofactor>
</comment>
<keyword evidence="4" id="KW-0812">Transmembrane</keyword>
<dbReference type="PRINTS" id="PR00465">
    <property type="entry name" value="EP450IV"/>
</dbReference>
<keyword evidence="9" id="KW-0472">Membrane</keyword>
<dbReference type="PANTHER" id="PTHR47947:SF26">
    <property type="entry name" value="CYTOCHROME P450"/>
    <property type="match status" value="1"/>
</dbReference>
<dbReference type="GO" id="GO:0020037">
    <property type="term" value="F:heme binding"/>
    <property type="evidence" value="ECO:0007669"/>
    <property type="project" value="InterPro"/>
</dbReference>
<evidence type="ECO:0000256" key="5">
    <source>
        <dbReference type="ARBA" id="ARBA00022723"/>
    </source>
</evidence>
<dbReference type="EMBL" id="CP097506">
    <property type="protein sequence ID" value="URD95974.1"/>
    <property type="molecule type" value="Genomic_DNA"/>
</dbReference>
<gene>
    <name evidence="11" type="ORF">MUK42_31476</name>
</gene>
<dbReference type="Pfam" id="PF00067">
    <property type="entry name" value="p450"/>
    <property type="match status" value="1"/>
</dbReference>
<dbReference type="InterPro" id="IPR050651">
    <property type="entry name" value="Plant_Cytochrome_P450_Monoox"/>
</dbReference>
<dbReference type="SUPFAM" id="SSF48264">
    <property type="entry name" value="Cytochrome P450"/>
    <property type="match status" value="1"/>
</dbReference>
<evidence type="ECO:0000256" key="1">
    <source>
        <dbReference type="ARBA" id="ARBA00001971"/>
    </source>
</evidence>
<dbReference type="GO" id="GO:0005506">
    <property type="term" value="F:iron ion binding"/>
    <property type="evidence" value="ECO:0007669"/>
    <property type="project" value="InterPro"/>
</dbReference>
<keyword evidence="6" id="KW-1133">Transmembrane helix</keyword>
<accession>A0A9E7FGR8</accession>
<evidence type="ECO:0000313" key="12">
    <source>
        <dbReference type="Proteomes" id="UP001055439"/>
    </source>
</evidence>
<dbReference type="OrthoDB" id="2789670at2759"/>